<organism evidence="2 3">
    <name type="scientific">Phycicoccus avicenniae</name>
    <dbReference type="NCBI Taxonomy" id="2828860"/>
    <lineage>
        <taxon>Bacteria</taxon>
        <taxon>Bacillati</taxon>
        <taxon>Actinomycetota</taxon>
        <taxon>Actinomycetes</taxon>
        <taxon>Micrococcales</taxon>
        <taxon>Intrasporangiaceae</taxon>
        <taxon>Phycicoccus</taxon>
    </lineage>
</organism>
<name>A0A941D7B0_9MICO</name>
<protein>
    <submittedName>
        <fullName evidence="2">Uncharacterized protein</fullName>
    </submittedName>
</protein>
<keyword evidence="3" id="KW-1185">Reference proteome</keyword>
<reference evidence="2" key="1">
    <citation type="submission" date="2021-04" db="EMBL/GenBank/DDBJ databases">
        <title>Phycicoccus avicenniae sp. nov., a novel endophytic actinomycetes isolated from branch of Avicennia mariana.</title>
        <authorList>
            <person name="Tuo L."/>
        </authorList>
    </citation>
    <scope>NUCLEOTIDE SEQUENCE</scope>
    <source>
        <strain evidence="2">BSK3Z-2</strain>
    </source>
</reference>
<dbReference type="AlphaFoldDB" id="A0A941D7B0"/>
<evidence type="ECO:0000313" key="2">
    <source>
        <dbReference type="EMBL" id="MBR7742110.1"/>
    </source>
</evidence>
<dbReference type="RefSeq" id="WP_211601278.1">
    <property type="nucleotide sequence ID" value="NZ_JAGSNF010000003.1"/>
</dbReference>
<accession>A0A941D7B0</accession>
<feature type="compositionally biased region" description="Basic residues" evidence="1">
    <location>
        <begin position="114"/>
        <end position="123"/>
    </location>
</feature>
<evidence type="ECO:0000313" key="3">
    <source>
        <dbReference type="Proteomes" id="UP000677016"/>
    </source>
</evidence>
<gene>
    <name evidence="2" type="ORF">KC207_02235</name>
</gene>
<evidence type="ECO:0000256" key="1">
    <source>
        <dbReference type="SAM" id="MobiDB-lite"/>
    </source>
</evidence>
<proteinExistence type="predicted"/>
<dbReference type="Proteomes" id="UP000677016">
    <property type="component" value="Unassembled WGS sequence"/>
</dbReference>
<sequence>MTRPALLVGAAVVVLGTGYAVGRIPVVRRFVGTVRSAAAERESALRSAVETAVRTDATVRAPRHAAGSRVPDLGVRAGWDRDGGAVPPGEADPGRSLTPDQARDLLLDPAGRHGAGRRARRGR</sequence>
<feature type="region of interest" description="Disordered" evidence="1">
    <location>
        <begin position="60"/>
        <end position="123"/>
    </location>
</feature>
<dbReference type="EMBL" id="JAGSNF010000003">
    <property type="protein sequence ID" value="MBR7742110.1"/>
    <property type="molecule type" value="Genomic_DNA"/>
</dbReference>
<comment type="caution">
    <text evidence="2">The sequence shown here is derived from an EMBL/GenBank/DDBJ whole genome shotgun (WGS) entry which is preliminary data.</text>
</comment>